<dbReference type="PANTHER" id="PTHR13501:SF8">
    <property type="entry name" value="LARGE RIBOSOMAL SUBUNIT PROTEIN UL22M"/>
    <property type="match status" value="1"/>
</dbReference>
<dbReference type="PANTHER" id="PTHR13501">
    <property type="entry name" value="CHLOROPLAST 50S RIBOSOMAL PROTEIN L22-RELATED"/>
    <property type="match status" value="1"/>
</dbReference>
<evidence type="ECO:0000256" key="2">
    <source>
        <dbReference type="ARBA" id="ARBA00022980"/>
    </source>
</evidence>
<keyword evidence="5" id="KW-0694">RNA-binding</keyword>
<dbReference type="EMBL" id="PFQK01000055">
    <property type="protein sequence ID" value="PJC81703.1"/>
    <property type="molecule type" value="Genomic_DNA"/>
</dbReference>
<keyword evidence="2 4" id="KW-0689">Ribosomal protein</keyword>
<feature type="compositionally biased region" description="Polar residues" evidence="7">
    <location>
        <begin position="147"/>
        <end position="156"/>
    </location>
</feature>
<dbReference type="SUPFAM" id="SSF54843">
    <property type="entry name" value="Ribosomal protein L22"/>
    <property type="match status" value="1"/>
</dbReference>
<dbReference type="InterPro" id="IPR036394">
    <property type="entry name" value="Ribosomal_uL22_sf"/>
</dbReference>
<evidence type="ECO:0000313" key="8">
    <source>
        <dbReference type="EMBL" id="PJC81703.1"/>
    </source>
</evidence>
<dbReference type="InterPro" id="IPR047867">
    <property type="entry name" value="Ribosomal_uL22_bac/org-type"/>
</dbReference>
<dbReference type="AlphaFoldDB" id="A0A2M8GMA9"/>
<dbReference type="GO" id="GO:0006412">
    <property type="term" value="P:translation"/>
    <property type="evidence" value="ECO:0007669"/>
    <property type="project" value="InterPro"/>
</dbReference>
<accession>A0A2M8GMA9</accession>
<gene>
    <name evidence="8" type="ORF">CO007_03375</name>
</gene>
<keyword evidence="5" id="KW-0699">rRNA-binding</keyword>
<evidence type="ECO:0000256" key="5">
    <source>
        <dbReference type="RuleBase" id="RU004006"/>
    </source>
</evidence>
<dbReference type="GO" id="GO:0019843">
    <property type="term" value="F:rRNA binding"/>
    <property type="evidence" value="ECO:0007669"/>
    <property type="project" value="UniProtKB-KW"/>
</dbReference>
<dbReference type="Proteomes" id="UP000229370">
    <property type="component" value="Unassembled WGS sequence"/>
</dbReference>
<dbReference type="GO" id="GO:0022625">
    <property type="term" value="C:cytosolic large ribosomal subunit"/>
    <property type="evidence" value="ECO:0007669"/>
    <property type="project" value="TreeGrafter"/>
</dbReference>
<evidence type="ECO:0000256" key="6">
    <source>
        <dbReference type="RuleBase" id="RU004008"/>
    </source>
</evidence>
<proteinExistence type="inferred from homology"/>
<feature type="compositionally biased region" description="Basic and acidic residues" evidence="7">
    <location>
        <begin position="160"/>
        <end position="170"/>
    </location>
</feature>
<dbReference type="GO" id="GO:0003735">
    <property type="term" value="F:structural constituent of ribosome"/>
    <property type="evidence" value="ECO:0007669"/>
    <property type="project" value="InterPro"/>
</dbReference>
<reference evidence="9" key="1">
    <citation type="submission" date="2017-09" db="EMBL/GenBank/DDBJ databases">
        <title>Depth-based differentiation of microbial function through sediment-hosted aquifers and enrichment of novel symbionts in the deep terrestrial subsurface.</title>
        <authorList>
            <person name="Probst A.J."/>
            <person name="Ladd B."/>
            <person name="Jarett J.K."/>
            <person name="Geller-Mcgrath D.E."/>
            <person name="Sieber C.M.K."/>
            <person name="Emerson J.B."/>
            <person name="Anantharaman K."/>
            <person name="Thomas B.C."/>
            <person name="Malmstrom R."/>
            <person name="Stieglmeier M."/>
            <person name="Klingl A."/>
            <person name="Woyke T."/>
            <person name="Ryan C.M."/>
            <person name="Banfield J.F."/>
        </authorList>
    </citation>
    <scope>NUCLEOTIDE SEQUENCE [LARGE SCALE GENOMIC DNA]</scope>
</reference>
<organism evidence="8 9">
    <name type="scientific">Candidatus Roizmanbacteria bacterium CG_4_8_14_3_um_filter_36_10</name>
    <dbReference type="NCBI Taxonomy" id="1974834"/>
    <lineage>
        <taxon>Bacteria</taxon>
        <taxon>Candidatus Roizmaniibacteriota</taxon>
    </lineage>
</organism>
<comment type="similarity">
    <text evidence="1 4">Belongs to the universal ribosomal protein uL22 family.</text>
</comment>
<keyword evidence="3 4" id="KW-0687">Ribonucleoprotein</keyword>
<evidence type="ECO:0000256" key="3">
    <source>
        <dbReference type="ARBA" id="ARBA00023274"/>
    </source>
</evidence>
<dbReference type="Gene3D" id="3.90.470.10">
    <property type="entry name" value="Ribosomal protein L22/L17"/>
    <property type="match status" value="1"/>
</dbReference>
<evidence type="ECO:0000313" key="9">
    <source>
        <dbReference type="Proteomes" id="UP000229370"/>
    </source>
</evidence>
<protein>
    <recommendedName>
        <fullName evidence="6">50S ribosomal protein L22</fullName>
    </recommendedName>
</protein>
<evidence type="ECO:0000256" key="7">
    <source>
        <dbReference type="SAM" id="MobiDB-lite"/>
    </source>
</evidence>
<dbReference type="InterPro" id="IPR001063">
    <property type="entry name" value="Ribosomal_uL22"/>
</dbReference>
<comment type="function">
    <text evidence="6">This protein binds specifically to 23S rRNA; its binding is stimulated by other ribosomal proteins, e.g., L4, L17, and L20. It is important during the early stages of 50S assembly. It makes multiple contacts with different domains of the 23S rRNA in the assembled 50S subunit and ribosome.</text>
</comment>
<sequence length="170" mass="19059">MEAGAYIKNLKISPKKLRFLLPAIKKMSPVESLDYLFYTPKKGAKIFYKAIKSAITNAKAVLKTSEDLLKFKVLTVEEGRKLKRSQPGGKGTVKPIKKRYAHIKVILTVGTAESVTEKKLAVINKEKKESSKFLPKGQSSFERKSQISKGRLTSSKPKFKSRESGKDKKL</sequence>
<comment type="subunit">
    <text evidence="5">Part of the 50S ribosomal subunit.</text>
</comment>
<evidence type="ECO:0000256" key="4">
    <source>
        <dbReference type="RuleBase" id="RU004005"/>
    </source>
</evidence>
<dbReference type="Pfam" id="PF00237">
    <property type="entry name" value="Ribosomal_L22"/>
    <property type="match status" value="1"/>
</dbReference>
<name>A0A2M8GMA9_9BACT</name>
<comment type="caution">
    <text evidence="8">The sequence shown here is derived from an EMBL/GenBank/DDBJ whole genome shotgun (WGS) entry which is preliminary data.</text>
</comment>
<feature type="region of interest" description="Disordered" evidence="7">
    <location>
        <begin position="127"/>
        <end position="170"/>
    </location>
</feature>
<evidence type="ECO:0000256" key="1">
    <source>
        <dbReference type="ARBA" id="ARBA00009451"/>
    </source>
</evidence>